<protein>
    <submittedName>
        <fullName evidence="2">Zinc ribbon domain protein</fullName>
    </submittedName>
</protein>
<dbReference type="RefSeq" id="WP_145059774.1">
    <property type="nucleotide sequence ID" value="NZ_CP036263.1"/>
</dbReference>
<dbReference type="Proteomes" id="UP000319852">
    <property type="component" value="Chromosome"/>
</dbReference>
<dbReference type="EMBL" id="CP036263">
    <property type="protein sequence ID" value="QDS98581.1"/>
    <property type="molecule type" value="Genomic_DNA"/>
</dbReference>
<evidence type="ECO:0000313" key="3">
    <source>
        <dbReference type="Proteomes" id="UP000319852"/>
    </source>
</evidence>
<gene>
    <name evidence="2" type="ORF">HG15A2_18620</name>
</gene>
<dbReference type="KEGG" id="amob:HG15A2_18620"/>
<sequence length="234" mass="26163">MAVTAELLRELHRMHQQLADLRERLERGPRQIRARELNVEKFNEQLSDAQTTMQKTKMAADQKQLDLQTGENKIVDLGAKLNTSSSNKEFHALQEQIAASKMANSVLEDEILESFDKVELLKQAVAKAQHEANAGKAELEKSREKVAAEAVLMKADMTRLEGELAEAEKGLTGDFREDYNRVIRSKGADGMSLADGRICTGCGQQMTLNMHNDLLLSKPIFCKACGRMLYIGEE</sequence>
<evidence type="ECO:0000313" key="2">
    <source>
        <dbReference type="EMBL" id="QDS98581.1"/>
    </source>
</evidence>
<feature type="coiled-coil region" evidence="1">
    <location>
        <begin position="4"/>
        <end position="59"/>
    </location>
</feature>
<feature type="coiled-coil region" evidence="1">
    <location>
        <begin position="118"/>
        <end position="145"/>
    </location>
</feature>
<evidence type="ECO:0000256" key="1">
    <source>
        <dbReference type="SAM" id="Coils"/>
    </source>
</evidence>
<proteinExistence type="predicted"/>
<keyword evidence="1" id="KW-0175">Coiled coil</keyword>
<reference evidence="2 3" key="1">
    <citation type="submission" date="2019-02" db="EMBL/GenBank/DDBJ databases">
        <title>Deep-cultivation of Planctomycetes and their phenomic and genomic characterization uncovers novel biology.</title>
        <authorList>
            <person name="Wiegand S."/>
            <person name="Jogler M."/>
            <person name="Boedeker C."/>
            <person name="Pinto D."/>
            <person name="Vollmers J."/>
            <person name="Rivas-Marin E."/>
            <person name="Kohn T."/>
            <person name="Peeters S.H."/>
            <person name="Heuer A."/>
            <person name="Rast P."/>
            <person name="Oberbeckmann S."/>
            <person name="Bunk B."/>
            <person name="Jeske O."/>
            <person name="Meyerdierks A."/>
            <person name="Storesund J.E."/>
            <person name="Kallscheuer N."/>
            <person name="Luecker S."/>
            <person name="Lage O.M."/>
            <person name="Pohl T."/>
            <person name="Merkel B.J."/>
            <person name="Hornburger P."/>
            <person name="Mueller R.-W."/>
            <person name="Bruemmer F."/>
            <person name="Labrenz M."/>
            <person name="Spormann A.M."/>
            <person name="Op den Camp H."/>
            <person name="Overmann J."/>
            <person name="Amann R."/>
            <person name="Jetten M.S.M."/>
            <person name="Mascher T."/>
            <person name="Medema M.H."/>
            <person name="Devos D.P."/>
            <person name="Kaster A.-K."/>
            <person name="Ovreas L."/>
            <person name="Rohde M."/>
            <person name="Galperin M.Y."/>
            <person name="Jogler C."/>
        </authorList>
    </citation>
    <scope>NUCLEOTIDE SEQUENCE [LARGE SCALE GENOMIC DNA]</scope>
    <source>
        <strain evidence="2 3">HG15A2</strain>
    </source>
</reference>
<accession>A0A517MUL5</accession>
<keyword evidence="3" id="KW-1185">Reference proteome</keyword>
<name>A0A517MUL5_9BACT</name>
<dbReference type="AlphaFoldDB" id="A0A517MUL5"/>
<dbReference type="OrthoDB" id="260976at2"/>
<organism evidence="2 3">
    <name type="scientific">Adhaeretor mobilis</name>
    <dbReference type="NCBI Taxonomy" id="1930276"/>
    <lineage>
        <taxon>Bacteria</taxon>
        <taxon>Pseudomonadati</taxon>
        <taxon>Planctomycetota</taxon>
        <taxon>Planctomycetia</taxon>
        <taxon>Pirellulales</taxon>
        <taxon>Lacipirellulaceae</taxon>
        <taxon>Adhaeretor</taxon>
    </lineage>
</organism>
<dbReference type="Gene3D" id="1.10.287.1490">
    <property type="match status" value="1"/>
</dbReference>